<dbReference type="EMBL" id="CP124855">
    <property type="protein sequence ID" value="WHF53072.1"/>
    <property type="molecule type" value="Genomic_DNA"/>
</dbReference>
<protein>
    <submittedName>
        <fullName evidence="4">GEVED domain-containing protein</fullName>
    </submittedName>
</protein>
<dbReference type="InterPro" id="IPR049304">
    <property type="entry name" value="Gly_rich_dom"/>
</dbReference>
<evidence type="ECO:0000256" key="2">
    <source>
        <dbReference type="SAM" id="SignalP"/>
    </source>
</evidence>
<feature type="chain" id="PRO_5047430954" evidence="2">
    <location>
        <begin position="27"/>
        <end position="1808"/>
    </location>
</feature>
<dbReference type="InterPro" id="IPR003961">
    <property type="entry name" value="FN3_dom"/>
</dbReference>
<feature type="domain" description="Fibronectin type-III" evidence="3">
    <location>
        <begin position="520"/>
        <end position="625"/>
    </location>
</feature>
<dbReference type="InterPro" id="IPR045474">
    <property type="entry name" value="GEVED"/>
</dbReference>
<dbReference type="Proteomes" id="UP001241656">
    <property type="component" value="Chromosome"/>
</dbReference>
<dbReference type="Gene3D" id="2.60.40.10">
    <property type="entry name" value="Immunoglobulins"/>
    <property type="match status" value="2"/>
</dbReference>
<dbReference type="RefSeq" id="WP_282906323.1">
    <property type="nucleotide sequence ID" value="NZ_CP124855.1"/>
</dbReference>
<accession>A0ABY8RGG6</accession>
<dbReference type="InterPro" id="IPR036116">
    <property type="entry name" value="FN3_sf"/>
</dbReference>
<evidence type="ECO:0000313" key="4">
    <source>
        <dbReference type="EMBL" id="WHF53072.1"/>
    </source>
</evidence>
<organism evidence="4 5">
    <name type="scientific">Chryseobacterium gotjawalense</name>
    <dbReference type="NCBI Taxonomy" id="3042315"/>
    <lineage>
        <taxon>Bacteria</taxon>
        <taxon>Pseudomonadati</taxon>
        <taxon>Bacteroidota</taxon>
        <taxon>Flavobacteriia</taxon>
        <taxon>Flavobacteriales</taxon>
        <taxon>Weeksellaceae</taxon>
        <taxon>Chryseobacterium group</taxon>
        <taxon>Chryseobacterium</taxon>
    </lineage>
</organism>
<evidence type="ECO:0000313" key="5">
    <source>
        <dbReference type="Proteomes" id="UP001241656"/>
    </source>
</evidence>
<dbReference type="Pfam" id="PF21722">
    <property type="entry name" value="Gly_rich_2"/>
    <property type="match status" value="1"/>
</dbReference>
<reference evidence="4 5" key="1">
    <citation type="submission" date="2023-05" db="EMBL/GenBank/DDBJ databases">
        <title>Genomic insight into Chryseobacterium sp. wdc7 isolated forest soil (Gotjawal).</title>
        <authorList>
            <person name="Park S.-J."/>
        </authorList>
    </citation>
    <scope>NUCLEOTIDE SEQUENCE [LARGE SCALE GENOMIC DNA]</scope>
    <source>
        <strain evidence="5">wdc7</strain>
    </source>
</reference>
<dbReference type="CDD" id="cd00063">
    <property type="entry name" value="FN3"/>
    <property type="match status" value="1"/>
</dbReference>
<gene>
    <name evidence="4" type="ORF">QGN23_07320</name>
</gene>
<sequence>MKKIIILLFRKLFAFILFTSFLSLFQAQTTVTLSSPGSGTWTAPCDVNSITVEVWGGGGGGQRVTGNKQSKAALGGGGSGGGFVKTTYAVTPGTTYNYSVGSGGDGSASTANNGIPSWFVNNTTILAVGGTGAATNATGAGTGQTAPSTGNRGGALISTYGGSGGTATATNSGGGGSSAGNTTGNNASGITGGAAPANGFAGANGVSATEADGGGGGIGAGGSGAKKPGGNVTYSGGAGGAGQIKISYTSALKSYCTKTFSTVEPITNVTFAGIDNTTSGTVGGTPAFENFCIAANVIQGNTYTISVRGNTNGNFTDYFRVYFDWNQNGTFGDAGEAYDIGTITNSLGNTVTATVNIPVPAGALLGTTRMRVVKNLNAYTDACTAASNGQAEGYNVNVTTATPCTVPAAQPTGLVFSSVSSTQINGSFTTASPGSAGYLVVRSTSSTLSANPTNGTPYIAGNALGGGVVVSSGATTSFSDTGLTGNTRYYYFIFSYTSGACFGSPTYLVTSPLQGDRVTCPSDPTGNSVSAILQSGATISWSASTGGSAATINYFLEVATNSDFTGLIAGSPFNNGTVLSKVLTGLSSGTTYYYRVRANNGCVSDLGITGNFTTQLAPCAGTPAAGTIILSATNGAPSTVFTATVTGDAAGVSGLSYQWQIADSATGLWTDIAGATGASAHITAVATVSTTKYYQRIIRCSNSGLQSVSNVVSFRTNNLSYCLPTTTPATAADMYITEIKFQGTLNDVSNVSTYNGTGYQDFTGLPNKAIQAAGEGINIFYKGLEPIDARIKVWVDWNRDGIFNNTAGNSEIVSNSTTSAFSTSFGFIIPPGTAPGDYTIRFRNRIGGDATPCENFSTGGGETEDYLFTVIANCASSIVSLTPVETCGSASFAITAKGNLGTTKIRWYDAETGGEMVAETTVDGSFQSTYVTPTLSATKTYWVTSFNGACETLYRKPVSATIKPIPQFTFSLPPGNANFCGDEDRLVLSTAGALEEVMLINEDFEGGALGVFTRTTGADDNSTVANTGWQNKSSIFSPVGAIWKPAISSGYGGNKFAYSTSDYGTRKVHSILTSIAAFNTTGFTNLKLDFSAYYSFYGDTSPAAGGTVEGLYVEVSTNGGTTWVPANTSYNQNESLGYGTAFQDVTINLDAFINVASLKVRFRYNAYWGDGVAIDNIKLYGNRPLTTSFVWTAPNIGVYQANCTTPYVNGTPTASVCIKPSDVQMQTISDWNISAQQTVSNGCTTSATISIHNQNKVWDTTASTNWGVTNWQPTTAVPAIDKCVLIKKPVNILTGGNFEAKNVKVVTGGTLTINKDASLKIQDYIRNETGSAATVVVESDGSLVQINEDTAINTGSITARRTINLSGGRQQYNYLISPLEGQSLKNIYNGIDYVLYHNEANNFFYNSSGAYIKGRALAVKEPNKTGVPGTPATVTATFTGYPTNGAFTYSIVNSGPANLSRGYNLVGNPYPSNIDLITFYNLNKTGGTLSPTFHLWDNRANSQTVQMGDQYGSQAYAVFNAVTPPEVGTGTRAAVGDFGLAGTTVPTESVKVGQGFMVKTSAENQQLIFNNTIRTKESGTAFFGKRGNRPQVDRYWLNMITPKNTASNIAVVYFEGGNNSFTQDDSPSLGGSDELYSVVQDQKVAINGRSSFSNSDSVPLGSRHFEAGQYKIELDTTEGIFANGQIIYLKDKQAGIITNLSAGNYTFETNAGESTGRFEIIYQPETVLAMDSNIKENIVVYKDGDDFVIKSQSKIITALEVYDAAGRLINISIPNQKEVRLPADSLVNGIYVLKIVCNGAVITKKILR</sequence>
<keyword evidence="1 2" id="KW-0732">Signal</keyword>
<dbReference type="InterPro" id="IPR044023">
    <property type="entry name" value="Ig_7"/>
</dbReference>
<name>A0ABY8RGG6_9FLAO</name>
<feature type="signal peptide" evidence="2">
    <location>
        <begin position="1"/>
        <end position="26"/>
    </location>
</feature>
<keyword evidence="5" id="KW-1185">Reference proteome</keyword>
<dbReference type="SMART" id="SM00060">
    <property type="entry name" value="FN3"/>
    <property type="match status" value="2"/>
</dbReference>
<dbReference type="SUPFAM" id="SSF49265">
    <property type="entry name" value="Fibronectin type III"/>
    <property type="match status" value="1"/>
</dbReference>
<dbReference type="Pfam" id="PF19081">
    <property type="entry name" value="Ig_7"/>
    <property type="match status" value="1"/>
</dbReference>
<proteinExistence type="predicted"/>
<dbReference type="PROSITE" id="PS50853">
    <property type="entry name" value="FN3"/>
    <property type="match status" value="1"/>
</dbReference>
<dbReference type="InterPro" id="IPR026444">
    <property type="entry name" value="Secre_tail"/>
</dbReference>
<dbReference type="Pfam" id="PF20009">
    <property type="entry name" value="GEVED"/>
    <property type="match status" value="2"/>
</dbReference>
<evidence type="ECO:0000259" key="3">
    <source>
        <dbReference type="PROSITE" id="PS50853"/>
    </source>
</evidence>
<dbReference type="NCBIfam" id="TIGR04183">
    <property type="entry name" value="Por_Secre_tail"/>
    <property type="match status" value="1"/>
</dbReference>
<dbReference type="InterPro" id="IPR013783">
    <property type="entry name" value="Ig-like_fold"/>
</dbReference>
<evidence type="ECO:0000256" key="1">
    <source>
        <dbReference type="ARBA" id="ARBA00022729"/>
    </source>
</evidence>
<dbReference type="Gene3D" id="2.60.120.260">
    <property type="entry name" value="Galactose-binding domain-like"/>
    <property type="match status" value="1"/>
</dbReference>